<dbReference type="InterPro" id="IPR035979">
    <property type="entry name" value="RBD_domain_sf"/>
</dbReference>
<sequence>MDKIVVFDNKKTVKEESLRQILLYCGQVKSLSKVEKPSQNCFIAEFENESSAANAVFLSNTLIDGSQITVIKYSDYDSSNVETPEIQINSTPQIVENDDVQLISDTVEKDEKDEKIENSEKVELSKNEKIEHAKEQIVKSAKTISVFAETSLFKLEAFMIDAICEGRDTVDKMRGVEKYKEYEVHGDLKHSDGFKAQKFTVQQTQQTQLVPPIQIQQNELPKKTQKPLPPIPPKKREDAPIIL</sequence>
<feature type="compositionally biased region" description="Low complexity" evidence="1">
    <location>
        <begin position="208"/>
        <end position="217"/>
    </location>
</feature>
<dbReference type="InterPro" id="IPR012677">
    <property type="entry name" value="Nucleotide-bd_a/b_plait_sf"/>
</dbReference>
<dbReference type="EMBL" id="KB206960">
    <property type="protein sequence ID" value="ELP86569.1"/>
    <property type="molecule type" value="Genomic_DNA"/>
</dbReference>
<dbReference type="GeneID" id="14885578"/>
<dbReference type="Gene3D" id="3.30.70.330">
    <property type="match status" value="1"/>
</dbReference>
<evidence type="ECO:0008006" key="4">
    <source>
        <dbReference type="Google" id="ProtNLM"/>
    </source>
</evidence>
<protein>
    <recommendedName>
        <fullName evidence="4">RRM domain-containing protein</fullName>
    </recommendedName>
</protein>
<evidence type="ECO:0000313" key="2">
    <source>
        <dbReference type="EMBL" id="ELP86569.1"/>
    </source>
</evidence>
<reference evidence="2 3" key="1">
    <citation type="submission" date="2012-10" db="EMBL/GenBank/DDBJ databases">
        <authorList>
            <person name="Zafar N."/>
            <person name="Inman J."/>
            <person name="Hall N."/>
            <person name="Lorenzi H."/>
            <person name="Caler E."/>
        </authorList>
    </citation>
    <scope>NUCLEOTIDE SEQUENCE [LARGE SCALE GENOMIC DNA]</scope>
    <source>
        <strain evidence="2 3">IP1</strain>
    </source>
</reference>
<dbReference type="GO" id="GO:0003676">
    <property type="term" value="F:nucleic acid binding"/>
    <property type="evidence" value="ECO:0007669"/>
    <property type="project" value="InterPro"/>
</dbReference>
<dbReference type="RefSeq" id="XP_004185915.1">
    <property type="nucleotide sequence ID" value="XM_004185867.1"/>
</dbReference>
<feature type="region of interest" description="Disordered" evidence="1">
    <location>
        <begin position="208"/>
        <end position="243"/>
    </location>
</feature>
<gene>
    <name evidence="2" type="ORF">EIN_162030</name>
</gene>
<dbReference type="Proteomes" id="UP000014680">
    <property type="component" value="Unassembled WGS sequence"/>
</dbReference>
<accession>A0A0A1TYK6</accession>
<organism evidence="2 3">
    <name type="scientific">Entamoeba invadens IP1</name>
    <dbReference type="NCBI Taxonomy" id="370355"/>
    <lineage>
        <taxon>Eukaryota</taxon>
        <taxon>Amoebozoa</taxon>
        <taxon>Evosea</taxon>
        <taxon>Archamoebae</taxon>
        <taxon>Mastigamoebida</taxon>
        <taxon>Entamoebidae</taxon>
        <taxon>Entamoeba</taxon>
    </lineage>
</organism>
<feature type="compositionally biased region" description="Basic and acidic residues" evidence="1">
    <location>
        <begin position="234"/>
        <end position="243"/>
    </location>
</feature>
<dbReference type="AlphaFoldDB" id="A0A0A1TYK6"/>
<dbReference type="OrthoDB" id="29262at2759"/>
<evidence type="ECO:0000256" key="1">
    <source>
        <dbReference type="SAM" id="MobiDB-lite"/>
    </source>
</evidence>
<dbReference type="KEGG" id="eiv:EIN_162030"/>
<dbReference type="SUPFAM" id="SSF54928">
    <property type="entry name" value="RNA-binding domain, RBD"/>
    <property type="match status" value="1"/>
</dbReference>
<proteinExistence type="predicted"/>
<dbReference type="VEuPathDB" id="AmoebaDB:EIN_162030"/>
<keyword evidence="3" id="KW-1185">Reference proteome</keyword>
<dbReference type="OMA" id="PKTFIIQ"/>
<evidence type="ECO:0000313" key="3">
    <source>
        <dbReference type="Proteomes" id="UP000014680"/>
    </source>
</evidence>
<name>A0A0A1TYK6_ENTIV</name>